<keyword evidence="3" id="KW-1185">Reference proteome</keyword>
<gene>
    <name evidence="2" type="ORF">TWF694_008377</name>
</gene>
<proteinExistence type="predicted"/>
<comment type="caution">
    <text evidence="2">The sequence shown here is derived from an EMBL/GenBank/DDBJ whole genome shotgun (WGS) entry which is preliminary data.</text>
</comment>
<feature type="compositionally biased region" description="Low complexity" evidence="1">
    <location>
        <begin position="451"/>
        <end position="472"/>
    </location>
</feature>
<accession>A0AAV9XHF1</accession>
<sequence>MLDHNTASFTWRGLHEFKEAATEEIIDHFKGLQDYEEIMKIQFDPIRNSFTLIGPKDRAEEAHQAFIGVINNFIDKLYTQTLGTSQYTAKGKITRPIRTQMYIRNVYWTDDPEELDRMAKEEMVEAFEDMAPGIETSGSIAGKWSPNNKDTFRECFFGDGCDVIQEIANHPDLRCAMKVEWVSRDVKIVASSEVVLEEAMRRLSIAESYYNWSYSMLTAHVINNDERERFEVRLVPIGRQTTTIQKTTLFPPSSQWSSLNGRDRLASARLAEYKPEDDKYENVTFNCNETYNAGTKETELWKGYKYKSHVGVARDAPDGLQKPGSSPSVSSTTPSTIMSTSSSGSGSTSTVIQRPQAPSPATKESAPAPFALGQRPGDKGPAPREQAPAPFSFGQRPGNQTTGGGFMLGARPKGTGADVEEEGPELPTLAPARTVRVRPQRGNPTPPQPAPSDSSSGPGSSGSTAQPTSSTSRPQQNQAGTSKPNSNNQRPTEPEYKTRTYRQTQNQHAPHRKGLFDKVDVIAAHQTKTFKHVFETAFEDARRFRGDVKFEARIGRLVFPQVPKKYLKAAHTFQWRNWDEELHRASIETLFTDIVSISPCDPDFIVGLKMSGGEPLFENPPVVRNVNYEIDGLTFQKIPFTIVIDANTFAFEVRSNEQRFGTVYWNCPTMTWDAEFRLVGSKILKSLDEPVKKIIESLNTEEDPQYPTFTIDTTDLELEITSARCRRETRHMILDAELHHGHDFTLVVTENIELKHQEHPDFPGKIRFQAVHGEQSHRQNMTWYTFTLVADDIETAFWKNRTLKVTELTDTSAKEILEQKRDGMTTLQAMVDIMSKLVPKINNVGFSNVQYTLHTA</sequence>
<dbReference type="AlphaFoldDB" id="A0AAV9XHF1"/>
<evidence type="ECO:0000313" key="3">
    <source>
        <dbReference type="Proteomes" id="UP001365542"/>
    </source>
</evidence>
<name>A0AAV9XHF1_9PEZI</name>
<feature type="compositionally biased region" description="Polar residues" evidence="1">
    <location>
        <begin position="473"/>
        <end position="491"/>
    </location>
</feature>
<feature type="compositionally biased region" description="Low complexity" evidence="1">
    <location>
        <begin position="323"/>
        <end position="350"/>
    </location>
</feature>
<dbReference type="EMBL" id="JAVHJO010000004">
    <property type="protein sequence ID" value="KAK6540996.1"/>
    <property type="molecule type" value="Genomic_DNA"/>
</dbReference>
<evidence type="ECO:0000313" key="2">
    <source>
        <dbReference type="EMBL" id="KAK6540996.1"/>
    </source>
</evidence>
<organism evidence="2 3">
    <name type="scientific">Orbilia ellipsospora</name>
    <dbReference type="NCBI Taxonomy" id="2528407"/>
    <lineage>
        <taxon>Eukaryota</taxon>
        <taxon>Fungi</taxon>
        <taxon>Dikarya</taxon>
        <taxon>Ascomycota</taxon>
        <taxon>Pezizomycotina</taxon>
        <taxon>Orbiliomycetes</taxon>
        <taxon>Orbiliales</taxon>
        <taxon>Orbiliaceae</taxon>
        <taxon>Orbilia</taxon>
    </lineage>
</organism>
<evidence type="ECO:0000256" key="1">
    <source>
        <dbReference type="SAM" id="MobiDB-lite"/>
    </source>
</evidence>
<feature type="region of interest" description="Disordered" evidence="1">
    <location>
        <begin position="315"/>
        <end position="514"/>
    </location>
</feature>
<dbReference type="Proteomes" id="UP001365542">
    <property type="component" value="Unassembled WGS sequence"/>
</dbReference>
<reference evidence="2 3" key="1">
    <citation type="submission" date="2019-10" db="EMBL/GenBank/DDBJ databases">
        <authorList>
            <person name="Palmer J.M."/>
        </authorList>
    </citation>
    <scope>NUCLEOTIDE SEQUENCE [LARGE SCALE GENOMIC DNA]</scope>
    <source>
        <strain evidence="2 3">TWF694</strain>
    </source>
</reference>
<protein>
    <submittedName>
        <fullName evidence="2">Uncharacterized protein</fullName>
    </submittedName>
</protein>